<proteinExistence type="predicted"/>
<feature type="region of interest" description="Disordered" evidence="1">
    <location>
        <begin position="1"/>
        <end position="25"/>
    </location>
</feature>
<dbReference type="Proteomes" id="UP000324965">
    <property type="component" value="Unassembled WGS sequence"/>
</dbReference>
<gene>
    <name evidence="2" type="ORF">FGF04_17720</name>
</gene>
<comment type="caution">
    <text evidence="2">The sequence shown here is derived from an EMBL/GenBank/DDBJ whole genome shotgun (WGS) entry which is preliminary data.</text>
</comment>
<dbReference type="AlphaFoldDB" id="A0A5B0B0K8"/>
<evidence type="ECO:0000256" key="1">
    <source>
        <dbReference type="SAM" id="MobiDB-lite"/>
    </source>
</evidence>
<dbReference type="EMBL" id="VDFC01000040">
    <property type="protein sequence ID" value="KAA0935830.1"/>
    <property type="molecule type" value="Genomic_DNA"/>
</dbReference>
<reference evidence="2 3" key="1">
    <citation type="submission" date="2019-05" db="EMBL/GenBank/DDBJ databases">
        <authorList>
            <person name="Hariharan J."/>
            <person name="Choudoir M.J."/>
            <person name="Diebold P."/>
            <person name="Panke-Buisse K."/>
            <person name="Buckley D.H."/>
        </authorList>
    </citation>
    <scope>NUCLEOTIDE SEQUENCE [LARGE SCALE GENOMIC DNA]</scope>
    <source>
        <strain evidence="2 3">SUN51</strain>
    </source>
</reference>
<protein>
    <submittedName>
        <fullName evidence="2">Uncharacterized protein</fullName>
    </submittedName>
</protein>
<sequence length="88" mass="9332">MEARSSAACSSSSAAKSGARRRTSSTSSLLVDLLRGSCFPVYQGSVFPVLRDGPNSVISHKSAAPACPAVRQGANWRLIHGDRGRCRR</sequence>
<accession>A0A5B0B0K8</accession>
<keyword evidence="3" id="KW-1185">Reference proteome</keyword>
<feature type="compositionally biased region" description="Low complexity" evidence="1">
    <location>
        <begin position="1"/>
        <end position="17"/>
    </location>
</feature>
<name>A0A5B0B0K8_9ACTN</name>
<evidence type="ECO:0000313" key="2">
    <source>
        <dbReference type="EMBL" id="KAA0935830.1"/>
    </source>
</evidence>
<evidence type="ECO:0000313" key="3">
    <source>
        <dbReference type="Proteomes" id="UP000324965"/>
    </source>
</evidence>
<organism evidence="2 3">
    <name type="scientific">Streptomyces apricus</name>
    <dbReference type="NCBI Taxonomy" id="1828112"/>
    <lineage>
        <taxon>Bacteria</taxon>
        <taxon>Bacillati</taxon>
        <taxon>Actinomycetota</taxon>
        <taxon>Actinomycetes</taxon>
        <taxon>Kitasatosporales</taxon>
        <taxon>Streptomycetaceae</taxon>
        <taxon>Streptomyces</taxon>
    </lineage>
</organism>